<dbReference type="InterPro" id="IPR027417">
    <property type="entry name" value="P-loop_NTPase"/>
</dbReference>
<dbReference type="InterPro" id="IPR014001">
    <property type="entry name" value="Helicase_ATP-bd"/>
</dbReference>
<protein>
    <recommendedName>
        <fullName evidence="4">DNA helicase</fullName>
        <ecNumber evidence="4">3.6.4.12</ecNumber>
    </recommendedName>
</protein>
<dbReference type="NCBIfam" id="TIGR00376">
    <property type="entry name" value="IGHMBP2 family helicase"/>
    <property type="match status" value="1"/>
</dbReference>
<keyword evidence="9" id="KW-0067">ATP-binding</keyword>
<dbReference type="InterPro" id="IPR041677">
    <property type="entry name" value="DNA2/NAM7_AAA_11"/>
</dbReference>
<feature type="domain" description="R3H" evidence="13">
    <location>
        <begin position="703"/>
        <end position="766"/>
    </location>
</feature>
<evidence type="ECO:0000256" key="6">
    <source>
        <dbReference type="ARBA" id="ARBA00022741"/>
    </source>
</evidence>
<dbReference type="PANTHER" id="PTHR43788:SF8">
    <property type="entry name" value="DNA-BINDING PROTEIN SMUBP-2"/>
    <property type="match status" value="1"/>
</dbReference>
<dbReference type="CDD" id="cd18808">
    <property type="entry name" value="SF1_C_Upf1"/>
    <property type="match status" value="1"/>
</dbReference>
<dbReference type="InterPro" id="IPR041679">
    <property type="entry name" value="DNA2/NAM7-like_C"/>
</dbReference>
<dbReference type="InterPro" id="IPR003593">
    <property type="entry name" value="AAA+_ATPase"/>
</dbReference>
<reference evidence="15" key="2">
    <citation type="submission" date="2015-06" db="UniProtKB">
        <authorList>
            <consortium name="EnsemblMetazoa"/>
        </authorList>
    </citation>
    <scope>IDENTIFICATION</scope>
</reference>
<comment type="catalytic activity">
    <reaction evidence="11">
        <text>ATP + H2O = ADP + phosphate + H(+)</text>
        <dbReference type="Rhea" id="RHEA:13065"/>
        <dbReference type="ChEBI" id="CHEBI:15377"/>
        <dbReference type="ChEBI" id="CHEBI:15378"/>
        <dbReference type="ChEBI" id="CHEBI:30616"/>
        <dbReference type="ChEBI" id="CHEBI:43474"/>
        <dbReference type="ChEBI" id="CHEBI:456216"/>
        <dbReference type="EC" id="3.6.4.12"/>
    </reaction>
    <physiologicalReaction direction="left-to-right" evidence="11">
        <dbReference type="Rhea" id="RHEA:13066"/>
    </physiologicalReaction>
</comment>
<comment type="similarity">
    <text evidence="3">Belongs to the DNA2/NAM7 helicase family.</text>
</comment>
<dbReference type="InterPro" id="IPR047187">
    <property type="entry name" value="SF1_C_Upf1"/>
</dbReference>
<evidence type="ECO:0000256" key="3">
    <source>
        <dbReference type="ARBA" id="ARBA00007913"/>
    </source>
</evidence>
<dbReference type="FunFam" id="3.40.50.300:FF:000326">
    <property type="entry name" value="P-loop containing nucleoside triphosphate hydrolase"/>
    <property type="match status" value="1"/>
</dbReference>
<evidence type="ECO:0000313" key="15">
    <source>
        <dbReference type="EnsemblMetazoa" id="tetur09g02380.1"/>
    </source>
</evidence>
<dbReference type="InterPro" id="IPR004483">
    <property type="entry name" value="SMUBP-2/Hcs1-like"/>
</dbReference>
<dbReference type="InterPro" id="IPR001374">
    <property type="entry name" value="R3H_dom"/>
</dbReference>
<dbReference type="SMART" id="SM00487">
    <property type="entry name" value="DEXDc"/>
    <property type="match status" value="1"/>
</dbReference>
<dbReference type="Pfam" id="PF21138">
    <property type="entry name" value="SMUBP-2_HCS1_1B"/>
    <property type="match status" value="1"/>
</dbReference>
<feature type="compositionally biased region" description="Basic and acidic residues" evidence="12">
    <location>
        <begin position="828"/>
        <end position="838"/>
    </location>
</feature>
<dbReference type="Pfam" id="PF13086">
    <property type="entry name" value="AAA_11"/>
    <property type="match status" value="2"/>
</dbReference>
<evidence type="ECO:0000256" key="2">
    <source>
        <dbReference type="ARBA" id="ARBA00004496"/>
    </source>
</evidence>
<dbReference type="SUPFAM" id="SSF82708">
    <property type="entry name" value="R3H domain"/>
    <property type="match status" value="1"/>
</dbReference>
<evidence type="ECO:0000256" key="9">
    <source>
        <dbReference type="ARBA" id="ARBA00022840"/>
    </source>
</evidence>
<dbReference type="Pfam" id="PF13087">
    <property type="entry name" value="AAA_12"/>
    <property type="match status" value="1"/>
</dbReference>
<dbReference type="CDD" id="cd18044">
    <property type="entry name" value="DEXXQc_SMUBP2"/>
    <property type="match status" value="1"/>
</dbReference>
<accession>T1KDC0</accession>
<dbReference type="Proteomes" id="UP000015104">
    <property type="component" value="Unassembled WGS sequence"/>
</dbReference>
<evidence type="ECO:0000259" key="14">
    <source>
        <dbReference type="PROSITE" id="PS51192"/>
    </source>
</evidence>
<organism evidence="15 16">
    <name type="scientific">Tetranychus urticae</name>
    <name type="common">Two-spotted spider mite</name>
    <dbReference type="NCBI Taxonomy" id="32264"/>
    <lineage>
        <taxon>Eukaryota</taxon>
        <taxon>Metazoa</taxon>
        <taxon>Ecdysozoa</taxon>
        <taxon>Arthropoda</taxon>
        <taxon>Chelicerata</taxon>
        <taxon>Arachnida</taxon>
        <taxon>Acari</taxon>
        <taxon>Acariformes</taxon>
        <taxon>Trombidiformes</taxon>
        <taxon>Prostigmata</taxon>
        <taxon>Eleutherengona</taxon>
        <taxon>Raphignathae</taxon>
        <taxon>Tetranychoidea</taxon>
        <taxon>Tetranychidae</taxon>
        <taxon>Tetranychus</taxon>
    </lineage>
</organism>
<dbReference type="GO" id="GO:0005694">
    <property type="term" value="C:chromosome"/>
    <property type="evidence" value="ECO:0007669"/>
    <property type="project" value="UniProtKB-ARBA"/>
</dbReference>
<dbReference type="EMBL" id="CAEY01002011">
    <property type="status" value="NOT_ANNOTATED_CDS"/>
    <property type="molecule type" value="Genomic_DNA"/>
</dbReference>
<evidence type="ECO:0000256" key="1">
    <source>
        <dbReference type="ARBA" id="ARBA00004123"/>
    </source>
</evidence>
<dbReference type="GO" id="GO:0003723">
    <property type="term" value="F:RNA binding"/>
    <property type="evidence" value="ECO:0007669"/>
    <property type="project" value="InterPro"/>
</dbReference>
<feature type="domain" description="Helicase ATP-binding" evidence="14">
    <location>
        <begin position="202"/>
        <end position="428"/>
    </location>
</feature>
<dbReference type="GO" id="GO:0005737">
    <property type="term" value="C:cytoplasm"/>
    <property type="evidence" value="ECO:0007669"/>
    <property type="project" value="UniProtKB-SubCell"/>
</dbReference>
<feature type="region of interest" description="Disordered" evidence="12">
    <location>
        <begin position="657"/>
        <end position="700"/>
    </location>
</feature>
<feature type="compositionally biased region" description="Basic and acidic residues" evidence="12">
    <location>
        <begin position="685"/>
        <end position="700"/>
    </location>
</feature>
<dbReference type="Pfam" id="PF01424">
    <property type="entry name" value="R3H"/>
    <property type="match status" value="1"/>
</dbReference>
<dbReference type="GO" id="GO:0003677">
    <property type="term" value="F:DNA binding"/>
    <property type="evidence" value="ECO:0007669"/>
    <property type="project" value="InterPro"/>
</dbReference>
<dbReference type="SMART" id="SM00393">
    <property type="entry name" value="R3H"/>
    <property type="match status" value="1"/>
</dbReference>
<dbReference type="Gene3D" id="2.40.30.270">
    <property type="match status" value="1"/>
</dbReference>
<dbReference type="InterPro" id="IPR050534">
    <property type="entry name" value="Coronavir_polyprotein_1ab"/>
</dbReference>
<dbReference type="AlphaFoldDB" id="T1KDC0"/>
<evidence type="ECO:0000256" key="12">
    <source>
        <dbReference type="SAM" id="MobiDB-lite"/>
    </source>
</evidence>
<dbReference type="GO" id="GO:0005524">
    <property type="term" value="F:ATP binding"/>
    <property type="evidence" value="ECO:0007669"/>
    <property type="project" value="UniProtKB-KW"/>
</dbReference>
<evidence type="ECO:0000256" key="10">
    <source>
        <dbReference type="ARBA" id="ARBA00023242"/>
    </source>
</evidence>
<feature type="compositionally biased region" description="Polar residues" evidence="12">
    <location>
        <begin position="675"/>
        <end position="684"/>
    </location>
</feature>
<evidence type="ECO:0000256" key="5">
    <source>
        <dbReference type="ARBA" id="ARBA00022490"/>
    </source>
</evidence>
<dbReference type="EC" id="3.6.4.12" evidence="4"/>
<dbReference type="PANTHER" id="PTHR43788">
    <property type="entry name" value="DNA2/NAM7 HELICASE FAMILY MEMBER"/>
    <property type="match status" value="1"/>
</dbReference>
<dbReference type="HOGENOM" id="CLU_001666_5_0_1"/>
<sequence length="888" mass="100576">MSRSRVNNNLESFIKSQLRLIEIEYSAEIKPTNESQKNLKLVKVERQGDSIHNLRCVSICPGLFRYLMVSLGHNLSDHPLPSHKITVGDNVSLRERPDSESLASGVVYSLNSNQITVAFERDRNLSLDQEFANFCLIKSSNDVTYKRLKKALINLRNYSMRGRARRLIDLLFGKRSPGRPVDIGSIEFVNKQLDYSQKEAITFALRSKELCIIHGPPGTGKTTSIVEVILQLAKQGLKILVCAPSNVAIDNLVERLSAYKVQNMIRLGHPARASKDLHKFTLAAAIARSDENSIIEGIRQKIDGIRGPRDRNKRAQIKHLRKDVKRLESKIIKKVLISSDIVLSTLISASSDGPLKHIVYDSRHQLDVLIIDECSQALETACWIPLTFVDKCILAGDHFQLPPTIVSATAAKEGLELTLMERLLSNFDHELVVRMLTVQYRMHQDIMEWSSKRFYKNKLVAHESVQNQSMSKISNLQDCPPLLLIDTAGCDMSELDVEYDESKGNESEADIAAYYVLHLIKAGVKPENIGIITPYALQVELIRLRLNGKYPTIEIRSVDGFQGSEKEVIILSLVRSNVKKKTGFLSEYRRMNVAVTRAKKHLVVICDSDTVSAEPHISSLITYLNDRGKVKSAREYLSSIKIFKDIKRPPHLRLKKLKRDKKTTKKTSERKANNNKKNISSPDNQKPEKKPIVSQDSRSKADEAIIRKIRQKLVEFQSSSEVKLTFPPTLSSFKRRIVHEIAEELQLKHFTVTREGDKRTILVMKLVPKNSPTMSLIAERSDQENPQQIDEMCLSTEVDTKVDQSSNNLDEQQSKKISNEPANPNKSTEQKTVEEQPVAKHVTNVQEKPPPVDSTKNFDLNSKLDKLKEDFDKMLDLVKKMDSVCLES</sequence>
<dbReference type="InterPro" id="IPR036867">
    <property type="entry name" value="R3H_dom_sf"/>
</dbReference>
<evidence type="ECO:0000256" key="7">
    <source>
        <dbReference type="ARBA" id="ARBA00022801"/>
    </source>
</evidence>
<dbReference type="GO" id="GO:0043139">
    <property type="term" value="F:5'-3' DNA helicase activity"/>
    <property type="evidence" value="ECO:0007669"/>
    <property type="project" value="TreeGrafter"/>
</dbReference>
<dbReference type="GO" id="GO:0016787">
    <property type="term" value="F:hydrolase activity"/>
    <property type="evidence" value="ECO:0007669"/>
    <property type="project" value="UniProtKB-KW"/>
</dbReference>
<keyword evidence="10" id="KW-0539">Nucleus</keyword>
<keyword evidence="8" id="KW-0347">Helicase</keyword>
<dbReference type="InterPro" id="IPR048761">
    <property type="entry name" value="SMUBP-2_HCS1_1B"/>
</dbReference>
<evidence type="ECO:0000256" key="4">
    <source>
        <dbReference type="ARBA" id="ARBA00012551"/>
    </source>
</evidence>
<dbReference type="PROSITE" id="PS51192">
    <property type="entry name" value="HELICASE_ATP_BIND_1"/>
    <property type="match status" value="1"/>
</dbReference>
<feature type="region of interest" description="Disordered" evidence="12">
    <location>
        <begin position="799"/>
        <end position="859"/>
    </location>
</feature>
<dbReference type="Gene3D" id="3.40.50.300">
    <property type="entry name" value="P-loop containing nucleotide triphosphate hydrolases"/>
    <property type="match status" value="2"/>
</dbReference>
<keyword evidence="16" id="KW-1185">Reference proteome</keyword>
<evidence type="ECO:0000313" key="16">
    <source>
        <dbReference type="Proteomes" id="UP000015104"/>
    </source>
</evidence>
<proteinExistence type="inferred from homology"/>
<dbReference type="STRING" id="32264.T1KDC0"/>
<dbReference type="eggNOG" id="KOG1803">
    <property type="taxonomic scope" value="Eukaryota"/>
</dbReference>
<evidence type="ECO:0000259" key="13">
    <source>
        <dbReference type="PROSITE" id="PS51061"/>
    </source>
</evidence>
<keyword evidence="6" id="KW-0547">Nucleotide-binding</keyword>
<dbReference type="EnsemblMetazoa" id="tetur09g02380.1">
    <property type="protein sequence ID" value="tetur09g02380.1"/>
    <property type="gene ID" value="tetur09g02380"/>
</dbReference>
<keyword evidence="5" id="KW-0963">Cytoplasm</keyword>
<name>T1KDC0_TETUR</name>
<dbReference type="PROSITE" id="PS51061">
    <property type="entry name" value="R3H"/>
    <property type="match status" value="1"/>
</dbReference>
<dbReference type="Gene3D" id="3.30.1370.50">
    <property type="entry name" value="R3H-like domain"/>
    <property type="match status" value="1"/>
</dbReference>
<comment type="subcellular location">
    <subcellularLocation>
        <location evidence="2">Cytoplasm</location>
    </subcellularLocation>
    <subcellularLocation>
        <location evidence="1">Nucleus</location>
    </subcellularLocation>
</comment>
<dbReference type="SUPFAM" id="SSF52540">
    <property type="entry name" value="P-loop containing nucleoside triphosphate hydrolases"/>
    <property type="match status" value="1"/>
</dbReference>
<keyword evidence="7" id="KW-0378">Hydrolase</keyword>
<dbReference type="GO" id="GO:0005634">
    <property type="term" value="C:nucleus"/>
    <property type="evidence" value="ECO:0007669"/>
    <property type="project" value="UniProtKB-SubCell"/>
</dbReference>
<evidence type="ECO:0000256" key="11">
    <source>
        <dbReference type="ARBA" id="ARBA00048432"/>
    </source>
</evidence>
<reference evidence="16" key="1">
    <citation type="submission" date="2011-08" db="EMBL/GenBank/DDBJ databases">
        <authorList>
            <person name="Rombauts S."/>
        </authorList>
    </citation>
    <scope>NUCLEOTIDE SEQUENCE</scope>
    <source>
        <strain evidence="16">London</strain>
    </source>
</reference>
<dbReference type="SMART" id="SM00382">
    <property type="entry name" value="AAA"/>
    <property type="match status" value="1"/>
</dbReference>
<evidence type="ECO:0000256" key="8">
    <source>
        <dbReference type="ARBA" id="ARBA00022806"/>
    </source>
</evidence>